<sequence>MPFVPLPTSLTDLARARLARLRTALERSDTDAVLLFSPENFLYATGYESMPAAINRRYVHCAVVTPDRLLLVVPAADFAAAIEAGVPISDILTFGTFYFSGTTPSAHTTPQHPDFPTALDRALSVVAPRRLGVEMDHAPAPVVPLLQARGIGHADAVPFMLAVRAVKLPGEIALLRAAARMTEAAIEAGMQAARIGVTDKEVAAVVAAAMSVGGGYPRNVTVVGGLDSAFADAFARERPLAPGDLLRFDVGCNYYGYKSDLARTAVMREPTPLQQTRYEALRLGLKAEVDTARAGVTAGEIFEAGLQGITEAGFPDVRRHHLGHAIGMSVYELPIITPGSTAVLQAGSTFCLETPYYEPGWGGMMCEDTGIVTETGFTLISSMDRSLRILD</sequence>
<keyword evidence="3" id="KW-0378">Hydrolase</keyword>
<dbReference type="Pfam" id="PF01321">
    <property type="entry name" value="Creatinase_N"/>
    <property type="match status" value="1"/>
</dbReference>
<accession>A0A2V3UAV9</accession>
<feature type="domain" description="Peptidase M24" evidence="1">
    <location>
        <begin position="174"/>
        <end position="374"/>
    </location>
</feature>
<keyword evidence="4" id="KW-1185">Reference proteome</keyword>
<dbReference type="InterPro" id="IPR036005">
    <property type="entry name" value="Creatinase/aminopeptidase-like"/>
</dbReference>
<keyword evidence="3" id="KW-0645">Protease</keyword>
<gene>
    <name evidence="3" type="ORF">C7450_110246</name>
</gene>
<evidence type="ECO:0000259" key="2">
    <source>
        <dbReference type="Pfam" id="PF01321"/>
    </source>
</evidence>
<dbReference type="SUPFAM" id="SSF55920">
    <property type="entry name" value="Creatinase/aminopeptidase"/>
    <property type="match status" value="1"/>
</dbReference>
<dbReference type="InterPro" id="IPR000994">
    <property type="entry name" value="Pept_M24"/>
</dbReference>
<name>A0A2V3UAV9_9HYPH</name>
<evidence type="ECO:0000259" key="1">
    <source>
        <dbReference type="Pfam" id="PF00557"/>
    </source>
</evidence>
<evidence type="ECO:0000313" key="4">
    <source>
        <dbReference type="Proteomes" id="UP000248021"/>
    </source>
</evidence>
<dbReference type="PANTHER" id="PTHR46112:SF2">
    <property type="entry name" value="XAA-PRO AMINOPEPTIDASE P-RELATED"/>
    <property type="match status" value="1"/>
</dbReference>
<dbReference type="RefSeq" id="WP_110376894.1">
    <property type="nucleotide sequence ID" value="NZ_JAHBRY010000003.1"/>
</dbReference>
<dbReference type="AlphaFoldDB" id="A0A2V3UAV9"/>
<comment type="caution">
    <text evidence="3">The sequence shown here is derived from an EMBL/GenBank/DDBJ whole genome shotgun (WGS) entry which is preliminary data.</text>
</comment>
<protein>
    <submittedName>
        <fullName evidence="3">Xaa-Pro aminopeptidase</fullName>
    </submittedName>
</protein>
<dbReference type="Gene3D" id="3.90.230.10">
    <property type="entry name" value="Creatinase/methionine aminopeptidase superfamily"/>
    <property type="match status" value="1"/>
</dbReference>
<dbReference type="GO" id="GO:0004177">
    <property type="term" value="F:aminopeptidase activity"/>
    <property type="evidence" value="ECO:0007669"/>
    <property type="project" value="UniProtKB-KW"/>
</dbReference>
<organism evidence="3 4">
    <name type="scientific">Chelatococcus asaccharovorans</name>
    <dbReference type="NCBI Taxonomy" id="28210"/>
    <lineage>
        <taxon>Bacteria</taxon>
        <taxon>Pseudomonadati</taxon>
        <taxon>Pseudomonadota</taxon>
        <taxon>Alphaproteobacteria</taxon>
        <taxon>Hyphomicrobiales</taxon>
        <taxon>Chelatococcaceae</taxon>
        <taxon>Chelatococcus</taxon>
    </lineage>
</organism>
<dbReference type="EMBL" id="QJJK01000010">
    <property type="protein sequence ID" value="PXW55307.1"/>
    <property type="molecule type" value="Genomic_DNA"/>
</dbReference>
<reference evidence="3 4" key="1">
    <citation type="submission" date="2018-05" db="EMBL/GenBank/DDBJ databases">
        <title>Genomic Encyclopedia of Type Strains, Phase IV (KMG-IV): sequencing the most valuable type-strain genomes for metagenomic binning, comparative biology and taxonomic classification.</title>
        <authorList>
            <person name="Goeker M."/>
        </authorList>
    </citation>
    <scope>NUCLEOTIDE SEQUENCE [LARGE SCALE GENOMIC DNA]</scope>
    <source>
        <strain evidence="3 4">DSM 6462</strain>
    </source>
</reference>
<dbReference type="SUPFAM" id="SSF53092">
    <property type="entry name" value="Creatinase/prolidase N-terminal domain"/>
    <property type="match status" value="1"/>
</dbReference>
<dbReference type="InterPro" id="IPR000587">
    <property type="entry name" value="Creatinase_N"/>
</dbReference>
<proteinExistence type="predicted"/>
<dbReference type="Gene3D" id="3.40.350.10">
    <property type="entry name" value="Creatinase/prolidase N-terminal domain"/>
    <property type="match status" value="1"/>
</dbReference>
<dbReference type="OrthoDB" id="9806388at2"/>
<keyword evidence="3" id="KW-0031">Aminopeptidase</keyword>
<dbReference type="InterPro" id="IPR029149">
    <property type="entry name" value="Creatin/AminoP/Spt16_N"/>
</dbReference>
<dbReference type="Pfam" id="PF00557">
    <property type="entry name" value="Peptidase_M24"/>
    <property type="match status" value="1"/>
</dbReference>
<dbReference type="CDD" id="cd01066">
    <property type="entry name" value="APP_MetAP"/>
    <property type="match status" value="1"/>
</dbReference>
<dbReference type="InterPro" id="IPR050659">
    <property type="entry name" value="Peptidase_M24B"/>
</dbReference>
<dbReference type="PANTHER" id="PTHR46112">
    <property type="entry name" value="AMINOPEPTIDASE"/>
    <property type="match status" value="1"/>
</dbReference>
<evidence type="ECO:0000313" key="3">
    <source>
        <dbReference type="EMBL" id="PXW55307.1"/>
    </source>
</evidence>
<feature type="domain" description="Creatinase N-terminal" evidence="2">
    <location>
        <begin position="17"/>
        <end position="157"/>
    </location>
</feature>
<dbReference type="Proteomes" id="UP000248021">
    <property type="component" value="Unassembled WGS sequence"/>
</dbReference>